<organism evidence="2 3">
    <name type="scientific">Meganyctiphanes norvegica</name>
    <name type="common">Northern krill</name>
    <name type="synonym">Thysanopoda norvegica</name>
    <dbReference type="NCBI Taxonomy" id="48144"/>
    <lineage>
        <taxon>Eukaryota</taxon>
        <taxon>Metazoa</taxon>
        <taxon>Ecdysozoa</taxon>
        <taxon>Arthropoda</taxon>
        <taxon>Crustacea</taxon>
        <taxon>Multicrustacea</taxon>
        <taxon>Malacostraca</taxon>
        <taxon>Eumalacostraca</taxon>
        <taxon>Eucarida</taxon>
        <taxon>Euphausiacea</taxon>
        <taxon>Euphausiidae</taxon>
        <taxon>Meganyctiphanes</taxon>
    </lineage>
</organism>
<evidence type="ECO:0000313" key="3">
    <source>
        <dbReference type="Proteomes" id="UP001497623"/>
    </source>
</evidence>
<dbReference type="PROSITE" id="PS50897">
    <property type="entry name" value="CTLH"/>
    <property type="match status" value="1"/>
</dbReference>
<dbReference type="PANTHER" id="PTHR12170:SF3">
    <property type="entry name" value="GH10162P"/>
    <property type="match status" value="1"/>
</dbReference>
<dbReference type="GO" id="GO:0005634">
    <property type="term" value="C:nucleus"/>
    <property type="evidence" value="ECO:0007669"/>
    <property type="project" value="TreeGrafter"/>
</dbReference>
<dbReference type="EMBL" id="CAXKWB010012217">
    <property type="protein sequence ID" value="CAL4103743.1"/>
    <property type="molecule type" value="Genomic_DNA"/>
</dbReference>
<evidence type="ECO:0000259" key="1">
    <source>
        <dbReference type="PROSITE" id="PS50897"/>
    </source>
</evidence>
<sequence length="379" mass="42614">MDACSAVGRDIDKVLSKFTTYSDHASSTLGGLQANIESLKTDIDNVGYGDVSESQAMQLTQTLGRVKEAVSRLSIEHRDLHSSVSRVGKAIDKNFTADFGCLANDEVLTGDKQHLVNEVICQHFYREGLLDIAEEHIKETGLELPHEAREPFFELNRILGALKNKDLGPALTWAQENRDKLREQNSSLEFKLHRLAYISLLSQQPVNVSQAIEYARTYFTPFVYHHEKVIQSLMGCLLYVKGGLENSPYAHLLSPSQWTEICDVFTRDACSLLGLSVDSSLAVCVNAGCTALPVLLNIKQVMAQRQVHNMWNTKEELPVSIEFPDMCNFYLPNICFAMKLEVSDHKNKVKLIYCVVVKKSKIVKILVNSKLKITFYLLE</sequence>
<gene>
    <name evidence="2" type="ORF">MNOR_LOCUS17645</name>
</gene>
<dbReference type="GO" id="GO:0034657">
    <property type="term" value="C:GID complex"/>
    <property type="evidence" value="ECO:0007669"/>
    <property type="project" value="TreeGrafter"/>
</dbReference>
<dbReference type="InterPro" id="IPR006595">
    <property type="entry name" value="CTLH_C"/>
</dbReference>
<protein>
    <recommendedName>
        <fullName evidence="1">CTLH domain-containing protein</fullName>
    </recommendedName>
</protein>
<dbReference type="Proteomes" id="UP001497623">
    <property type="component" value="Unassembled WGS sequence"/>
</dbReference>
<dbReference type="PROSITE" id="PS50896">
    <property type="entry name" value="LISH"/>
    <property type="match status" value="1"/>
</dbReference>
<feature type="domain" description="CTLH" evidence="1">
    <location>
        <begin position="151"/>
        <end position="208"/>
    </location>
</feature>
<dbReference type="SMART" id="SM00667">
    <property type="entry name" value="LisH"/>
    <property type="match status" value="1"/>
</dbReference>
<proteinExistence type="predicted"/>
<dbReference type="GO" id="GO:0043161">
    <property type="term" value="P:proteasome-mediated ubiquitin-dependent protein catabolic process"/>
    <property type="evidence" value="ECO:0007669"/>
    <property type="project" value="InterPro"/>
</dbReference>
<dbReference type="AlphaFoldDB" id="A0AAV2QVK8"/>
<dbReference type="SMART" id="SM00757">
    <property type="entry name" value="CRA"/>
    <property type="match status" value="1"/>
</dbReference>
<comment type="caution">
    <text evidence="2">The sequence shown here is derived from an EMBL/GenBank/DDBJ whole genome shotgun (WGS) entry which is preliminary data.</text>
</comment>
<dbReference type="GO" id="GO:0005737">
    <property type="term" value="C:cytoplasm"/>
    <property type="evidence" value="ECO:0007669"/>
    <property type="project" value="TreeGrafter"/>
</dbReference>
<feature type="non-terminal residue" evidence="2">
    <location>
        <position position="379"/>
    </location>
</feature>
<accession>A0AAV2QVK8</accession>
<dbReference type="Pfam" id="PF10607">
    <property type="entry name" value="CTLH"/>
    <property type="match status" value="1"/>
</dbReference>
<dbReference type="SMART" id="SM00668">
    <property type="entry name" value="CTLH"/>
    <property type="match status" value="1"/>
</dbReference>
<evidence type="ECO:0000313" key="2">
    <source>
        <dbReference type="EMBL" id="CAL4103743.1"/>
    </source>
</evidence>
<keyword evidence="3" id="KW-1185">Reference proteome</keyword>
<dbReference type="PANTHER" id="PTHR12170">
    <property type="entry name" value="MACROPHAGE ERYTHROBLAST ATTACHER-RELATED"/>
    <property type="match status" value="1"/>
</dbReference>
<dbReference type="InterPro" id="IPR024964">
    <property type="entry name" value="CTLH/CRA"/>
</dbReference>
<dbReference type="GO" id="GO:0004842">
    <property type="term" value="F:ubiquitin-protein transferase activity"/>
    <property type="evidence" value="ECO:0007669"/>
    <property type="project" value="InterPro"/>
</dbReference>
<dbReference type="InterPro" id="IPR013144">
    <property type="entry name" value="CRA_dom"/>
</dbReference>
<dbReference type="InterPro" id="IPR006594">
    <property type="entry name" value="LisH"/>
</dbReference>
<name>A0AAV2QVK8_MEGNR</name>
<dbReference type="InterPro" id="IPR045098">
    <property type="entry name" value="Fyv10_fam"/>
</dbReference>
<reference evidence="2 3" key="1">
    <citation type="submission" date="2024-05" db="EMBL/GenBank/DDBJ databases">
        <authorList>
            <person name="Wallberg A."/>
        </authorList>
    </citation>
    <scope>NUCLEOTIDE SEQUENCE [LARGE SCALE GENOMIC DNA]</scope>
</reference>